<protein>
    <recommendedName>
        <fullName evidence="4">GDSL-like Lipase/Acylhydrolase family protein</fullName>
    </recommendedName>
</protein>
<gene>
    <name evidence="2" type="ORF">ACFFVF_02175</name>
</gene>
<keyword evidence="1" id="KW-0812">Transmembrane</keyword>
<evidence type="ECO:0000313" key="2">
    <source>
        <dbReference type="EMBL" id="MFB9095309.1"/>
    </source>
</evidence>
<comment type="caution">
    <text evidence="2">The sequence shown here is derived from an EMBL/GenBank/DDBJ whole genome shotgun (WGS) entry which is preliminary data.</text>
</comment>
<dbReference type="Gene3D" id="2.60.120.1360">
    <property type="match status" value="1"/>
</dbReference>
<dbReference type="Proteomes" id="UP001589607">
    <property type="component" value="Unassembled WGS sequence"/>
</dbReference>
<keyword evidence="3" id="KW-1185">Reference proteome</keyword>
<feature type="transmembrane region" description="Helical" evidence="1">
    <location>
        <begin position="6"/>
        <end position="24"/>
    </location>
</feature>
<evidence type="ECO:0008006" key="4">
    <source>
        <dbReference type="Google" id="ProtNLM"/>
    </source>
</evidence>
<accession>A0ABV5GIX7</accession>
<keyword evidence="1" id="KW-0472">Membrane</keyword>
<reference evidence="2 3" key="1">
    <citation type="submission" date="2024-09" db="EMBL/GenBank/DDBJ databases">
        <authorList>
            <person name="Sun Q."/>
            <person name="Mori K."/>
        </authorList>
    </citation>
    <scope>NUCLEOTIDE SEQUENCE [LARGE SCALE GENOMIC DNA]</scope>
    <source>
        <strain evidence="2 3">CECT 7955</strain>
    </source>
</reference>
<dbReference type="EMBL" id="JBHMEY010000006">
    <property type="protein sequence ID" value="MFB9095309.1"/>
    <property type="molecule type" value="Genomic_DNA"/>
</dbReference>
<evidence type="ECO:0000313" key="3">
    <source>
        <dbReference type="Proteomes" id="UP001589607"/>
    </source>
</evidence>
<organism evidence="2 3">
    <name type="scientific">Flavobacterium jumunjinense</name>
    <dbReference type="NCBI Taxonomy" id="998845"/>
    <lineage>
        <taxon>Bacteria</taxon>
        <taxon>Pseudomonadati</taxon>
        <taxon>Bacteroidota</taxon>
        <taxon>Flavobacteriia</taxon>
        <taxon>Flavobacteriales</taxon>
        <taxon>Flavobacteriaceae</taxon>
        <taxon>Flavobacterium</taxon>
    </lineage>
</organism>
<evidence type="ECO:0000256" key="1">
    <source>
        <dbReference type="SAM" id="Phobius"/>
    </source>
</evidence>
<dbReference type="RefSeq" id="WP_236456878.1">
    <property type="nucleotide sequence ID" value="NZ_CBCSGE010000010.1"/>
</dbReference>
<name>A0ABV5GIX7_9FLAO</name>
<dbReference type="Gene3D" id="3.40.50.1110">
    <property type="entry name" value="SGNH hydrolase"/>
    <property type="match status" value="1"/>
</dbReference>
<dbReference type="InterPro" id="IPR036514">
    <property type="entry name" value="SGNH_hydro_sf"/>
</dbReference>
<proteinExistence type="predicted"/>
<dbReference type="SUPFAM" id="SSF52266">
    <property type="entry name" value="SGNH hydrolase"/>
    <property type="match status" value="1"/>
</dbReference>
<keyword evidence="1" id="KW-1133">Transmembrane helix</keyword>
<sequence length="481" mass="54807">MKSTSYFFRTFFALVIAIAAFFLFKEILPKKIFSQKKITKNVIIDSLLLEAVAEARDSVVVEKDVAKQEKVIFKPTDGVVYPVEKFVEYKGFQYLIPFYEKLFQLENEKKGNVRIAYFGDSMTDGDLIVKDFRTHFQEKFGGKGVGFVNITSESASSRSSLVHQFSNNWKMQSYLKVKKPVNPFGVNGHVFYANDTINNPWVSYKANNTKFATVLNRPTLFYGSSDNEDGEVYYIVNEDTIRKKLNPSNKLNTLRFTEASLPSLKLYFKKADSIPFYGFNFDDGQGVHVDNFSSRGNSGLPLSMFNRGMMTEFQKQLGYDLIVLHYGTNVLNYGSLNYSWYEKRMKIVTDHLKDCFPGVTILVVSTADKSTKYDLEMKTDSAVVPLSTAQKKYAIASEAGFVNLYTLMGGDGSMVKWVEELPAKANKDYTHFNFRGAKEVAKLLYTQLDEGYAKYKKMKAKKKPVLKKDSIHKHDVSIHAQ</sequence>